<keyword evidence="4" id="KW-0805">Transcription regulation</keyword>
<reference evidence="9 10" key="1">
    <citation type="journal article" date="2014" name="BMC Genomics">
        <title>Comparison of environmental and isolate Sulfobacillus genomes reveals diverse carbon, sulfur, nitrogen, and hydrogen metabolisms.</title>
        <authorList>
            <person name="Justice N.B."/>
            <person name="Norman A."/>
            <person name="Brown C.T."/>
            <person name="Singh A."/>
            <person name="Thomas B.C."/>
            <person name="Banfield J.F."/>
        </authorList>
    </citation>
    <scope>NUCLEOTIDE SEQUENCE [LARGE SCALE GENOMIC DNA]</scope>
    <source>
        <strain evidence="9">AMDSBA1</strain>
    </source>
</reference>
<feature type="binding site" evidence="7">
    <location>
        <position position="97"/>
    </location>
    <ligand>
        <name>Zn(2+)</name>
        <dbReference type="ChEBI" id="CHEBI:29105"/>
    </ligand>
</feature>
<dbReference type="GO" id="GO:0045892">
    <property type="term" value="P:negative regulation of DNA-templated transcription"/>
    <property type="evidence" value="ECO:0007669"/>
    <property type="project" value="TreeGrafter"/>
</dbReference>
<evidence type="ECO:0000256" key="5">
    <source>
        <dbReference type="ARBA" id="ARBA00023125"/>
    </source>
</evidence>
<feature type="binding site" evidence="8">
    <location>
        <position position="91"/>
    </location>
    <ligand>
        <name>Fe cation</name>
        <dbReference type="ChEBI" id="CHEBI:24875"/>
    </ligand>
</feature>
<dbReference type="InterPro" id="IPR036388">
    <property type="entry name" value="WH-like_DNA-bd_sf"/>
</dbReference>
<dbReference type="AlphaFoldDB" id="A0A2T2X0N3"/>
<evidence type="ECO:0000256" key="8">
    <source>
        <dbReference type="PIRSR" id="PIRSR602481-2"/>
    </source>
</evidence>
<dbReference type="InterPro" id="IPR043135">
    <property type="entry name" value="Fur_C"/>
</dbReference>
<evidence type="ECO:0000256" key="2">
    <source>
        <dbReference type="ARBA" id="ARBA00022491"/>
    </source>
</evidence>
<keyword evidence="6" id="KW-0804">Transcription</keyword>
<comment type="similarity">
    <text evidence="1">Belongs to the Fur family.</text>
</comment>
<keyword evidence="2" id="KW-0678">Repressor</keyword>
<gene>
    <name evidence="9" type="ORF">C7B43_10770</name>
</gene>
<dbReference type="PANTHER" id="PTHR33202">
    <property type="entry name" value="ZINC UPTAKE REGULATION PROTEIN"/>
    <property type="match status" value="1"/>
</dbReference>
<sequence>MERSAEDHLKILLRTRGLRFTPDRLRIFRALADAGKPVSVPVLISMVAEDGVNQATVYRTLEQFLAVAVVQTVLLHDGVVGYELIPPFSSHHHHFICLDCGAVQDLPAGRVDTALDKSLEGTGVRVMGHKVDIYGQCEKCHAESP</sequence>
<evidence type="ECO:0008006" key="11">
    <source>
        <dbReference type="Google" id="ProtNLM"/>
    </source>
</evidence>
<dbReference type="Gene3D" id="1.10.10.10">
    <property type="entry name" value="Winged helix-like DNA-binding domain superfamily/Winged helix DNA-binding domain"/>
    <property type="match status" value="1"/>
</dbReference>
<evidence type="ECO:0000256" key="4">
    <source>
        <dbReference type="ARBA" id="ARBA00023015"/>
    </source>
</evidence>
<evidence type="ECO:0000313" key="10">
    <source>
        <dbReference type="Proteomes" id="UP000242699"/>
    </source>
</evidence>
<dbReference type="GO" id="GO:0000976">
    <property type="term" value="F:transcription cis-regulatory region binding"/>
    <property type="evidence" value="ECO:0007669"/>
    <property type="project" value="TreeGrafter"/>
</dbReference>
<dbReference type="PANTHER" id="PTHR33202:SF7">
    <property type="entry name" value="FERRIC UPTAKE REGULATION PROTEIN"/>
    <property type="match status" value="1"/>
</dbReference>
<dbReference type="InterPro" id="IPR036390">
    <property type="entry name" value="WH_DNA-bd_sf"/>
</dbReference>
<keyword evidence="7" id="KW-0479">Metal-binding</keyword>
<dbReference type="Pfam" id="PF01475">
    <property type="entry name" value="FUR"/>
    <property type="match status" value="1"/>
</dbReference>
<comment type="cofactor">
    <cofactor evidence="8">
        <name>Mn(2+)</name>
        <dbReference type="ChEBI" id="CHEBI:29035"/>
    </cofactor>
    <cofactor evidence="8">
        <name>Fe(2+)</name>
        <dbReference type="ChEBI" id="CHEBI:29033"/>
    </cofactor>
    <text evidence="8">Binds 1 Mn(2+) or Fe(2+) ion per subunit.</text>
</comment>
<name>A0A2T2X0N3_9FIRM</name>
<feature type="binding site" evidence="7">
    <location>
        <position position="137"/>
    </location>
    <ligand>
        <name>Zn(2+)</name>
        <dbReference type="ChEBI" id="CHEBI:29105"/>
    </ligand>
</feature>
<dbReference type="EMBL" id="PXYT01000022">
    <property type="protein sequence ID" value="PSR28032.1"/>
    <property type="molecule type" value="Genomic_DNA"/>
</dbReference>
<dbReference type="CDD" id="cd07153">
    <property type="entry name" value="Fur_like"/>
    <property type="match status" value="1"/>
</dbReference>
<evidence type="ECO:0000256" key="3">
    <source>
        <dbReference type="ARBA" id="ARBA00022833"/>
    </source>
</evidence>
<dbReference type="GO" id="GO:0008270">
    <property type="term" value="F:zinc ion binding"/>
    <property type="evidence" value="ECO:0007669"/>
    <property type="project" value="TreeGrafter"/>
</dbReference>
<comment type="caution">
    <text evidence="9">The sequence shown here is derived from an EMBL/GenBank/DDBJ whole genome shotgun (WGS) entry which is preliminary data.</text>
</comment>
<comment type="cofactor">
    <cofactor evidence="7">
        <name>Zn(2+)</name>
        <dbReference type="ChEBI" id="CHEBI:29105"/>
    </cofactor>
    <text evidence="7">Binds 1 zinc ion per subunit.</text>
</comment>
<dbReference type="SUPFAM" id="SSF46785">
    <property type="entry name" value="Winged helix' DNA-binding domain"/>
    <property type="match status" value="1"/>
</dbReference>
<feature type="binding site" evidence="7">
    <location>
        <position position="100"/>
    </location>
    <ligand>
        <name>Zn(2+)</name>
        <dbReference type="ChEBI" id="CHEBI:29105"/>
    </ligand>
</feature>
<accession>A0A2T2X0N3</accession>
<evidence type="ECO:0000256" key="6">
    <source>
        <dbReference type="ARBA" id="ARBA00023163"/>
    </source>
</evidence>
<feature type="binding site" evidence="8">
    <location>
        <position position="129"/>
    </location>
    <ligand>
        <name>Fe cation</name>
        <dbReference type="ChEBI" id="CHEBI:24875"/>
    </ligand>
</feature>
<dbReference type="InterPro" id="IPR002481">
    <property type="entry name" value="FUR"/>
</dbReference>
<proteinExistence type="inferred from homology"/>
<evidence type="ECO:0000313" key="9">
    <source>
        <dbReference type="EMBL" id="PSR28032.1"/>
    </source>
</evidence>
<evidence type="ECO:0000256" key="7">
    <source>
        <dbReference type="PIRSR" id="PIRSR602481-1"/>
    </source>
</evidence>
<feature type="binding site" evidence="7">
    <location>
        <position position="140"/>
    </location>
    <ligand>
        <name>Zn(2+)</name>
        <dbReference type="ChEBI" id="CHEBI:29105"/>
    </ligand>
</feature>
<dbReference type="GO" id="GO:1900376">
    <property type="term" value="P:regulation of secondary metabolite biosynthetic process"/>
    <property type="evidence" value="ECO:0007669"/>
    <property type="project" value="TreeGrafter"/>
</dbReference>
<organism evidence="9 10">
    <name type="scientific">Sulfobacillus benefaciens</name>
    <dbReference type="NCBI Taxonomy" id="453960"/>
    <lineage>
        <taxon>Bacteria</taxon>
        <taxon>Bacillati</taxon>
        <taxon>Bacillota</taxon>
        <taxon>Clostridia</taxon>
        <taxon>Eubacteriales</taxon>
        <taxon>Clostridiales Family XVII. Incertae Sedis</taxon>
        <taxon>Sulfobacillus</taxon>
    </lineage>
</organism>
<keyword evidence="8" id="KW-0408">Iron</keyword>
<keyword evidence="3 7" id="KW-0862">Zinc</keyword>
<evidence type="ECO:0000256" key="1">
    <source>
        <dbReference type="ARBA" id="ARBA00007957"/>
    </source>
</evidence>
<dbReference type="Gene3D" id="3.30.1490.190">
    <property type="match status" value="1"/>
</dbReference>
<protein>
    <recommendedName>
        <fullName evidence="11">Transcriptional repressor</fullName>
    </recommendedName>
</protein>
<keyword evidence="5" id="KW-0238">DNA-binding</keyword>
<dbReference type="Proteomes" id="UP000242699">
    <property type="component" value="Unassembled WGS sequence"/>
</dbReference>
<dbReference type="GO" id="GO:0003700">
    <property type="term" value="F:DNA-binding transcription factor activity"/>
    <property type="evidence" value="ECO:0007669"/>
    <property type="project" value="InterPro"/>
</dbReference>